<dbReference type="InterPro" id="IPR011147">
    <property type="entry name" value="Bifunc_Aspkin/hSer_DH"/>
</dbReference>
<dbReference type="GO" id="GO:0004412">
    <property type="term" value="F:homoserine dehydrogenase activity"/>
    <property type="evidence" value="ECO:0007669"/>
    <property type="project" value="InterPro"/>
</dbReference>
<dbReference type="SUPFAM" id="SSF53633">
    <property type="entry name" value="Carbamate kinase-like"/>
    <property type="match status" value="1"/>
</dbReference>
<organism evidence="2">
    <name type="scientific">Lotus japonicus</name>
    <name type="common">Lotus corniculatus var. japonicus</name>
    <dbReference type="NCBI Taxonomy" id="34305"/>
    <lineage>
        <taxon>Eukaryota</taxon>
        <taxon>Viridiplantae</taxon>
        <taxon>Streptophyta</taxon>
        <taxon>Embryophyta</taxon>
        <taxon>Tracheophyta</taxon>
        <taxon>Spermatophyta</taxon>
        <taxon>Magnoliopsida</taxon>
        <taxon>eudicotyledons</taxon>
        <taxon>Gunneridae</taxon>
        <taxon>Pentapetalae</taxon>
        <taxon>rosids</taxon>
        <taxon>fabids</taxon>
        <taxon>Fabales</taxon>
        <taxon>Fabaceae</taxon>
        <taxon>Papilionoideae</taxon>
        <taxon>50 kb inversion clade</taxon>
        <taxon>NPAAA clade</taxon>
        <taxon>Hologalegina</taxon>
        <taxon>robinioid clade</taxon>
        <taxon>Loteae</taxon>
        <taxon>Lotus</taxon>
    </lineage>
</organism>
<keyword evidence="1" id="KW-0521">NADP</keyword>
<dbReference type="Gene3D" id="3.40.1160.10">
    <property type="entry name" value="Acetylglutamate kinase-like"/>
    <property type="match status" value="1"/>
</dbReference>
<dbReference type="AlphaFoldDB" id="I3SMK5"/>
<protein>
    <submittedName>
        <fullName evidence="2">Uncharacterized protein</fullName>
    </submittedName>
</protein>
<dbReference type="PANTHER" id="PTHR43070:SF5">
    <property type="entry name" value="HOMOSERINE DEHYDROGENASE"/>
    <property type="match status" value="1"/>
</dbReference>
<dbReference type="GO" id="GO:0009090">
    <property type="term" value="P:homoserine biosynthetic process"/>
    <property type="evidence" value="ECO:0007669"/>
    <property type="project" value="TreeGrafter"/>
</dbReference>
<dbReference type="InterPro" id="IPR036393">
    <property type="entry name" value="AceGlu_kinase-like_sf"/>
</dbReference>
<dbReference type="PANTHER" id="PTHR43070">
    <property type="match status" value="1"/>
</dbReference>
<reference evidence="2" key="1">
    <citation type="submission" date="2012-05" db="EMBL/GenBank/DDBJ databases">
        <authorList>
            <person name="Krishnakumar V."/>
            <person name="Cheung F."/>
            <person name="Xiao Y."/>
            <person name="Chan A."/>
            <person name="Moskal W.A."/>
            <person name="Town C.D."/>
        </authorList>
    </citation>
    <scope>NUCLEOTIDE SEQUENCE</scope>
</reference>
<sequence>MGNGKLDFGKTLRPLCSQKLRRLTFKLPAVQSYFGANVLHPHTIIHVMQYGIPILIRNIFNLSASGTKIRHPSVNDSEDMMNLKSFVEGFATIDNLALINVEGR</sequence>
<evidence type="ECO:0000313" key="2">
    <source>
        <dbReference type="EMBL" id="AFK41497.1"/>
    </source>
</evidence>
<evidence type="ECO:0000256" key="1">
    <source>
        <dbReference type="ARBA" id="ARBA00022857"/>
    </source>
</evidence>
<dbReference type="GO" id="GO:0009067">
    <property type="term" value="P:aspartate family amino acid biosynthetic process"/>
    <property type="evidence" value="ECO:0007669"/>
    <property type="project" value="InterPro"/>
</dbReference>
<accession>I3SMK5</accession>
<dbReference type="EMBL" id="BT141703">
    <property type="protein sequence ID" value="AFK41497.1"/>
    <property type="molecule type" value="mRNA"/>
</dbReference>
<proteinExistence type="evidence at transcript level"/>
<name>I3SMK5_LOTJA</name>